<gene>
    <name evidence="2" type="ORF">JJQ60_05380</name>
</gene>
<dbReference type="PROSITE" id="PS51257">
    <property type="entry name" value="PROKAR_LIPOPROTEIN"/>
    <property type="match status" value="1"/>
</dbReference>
<dbReference type="InterPro" id="IPR011659">
    <property type="entry name" value="WD40"/>
</dbReference>
<evidence type="ECO:0000256" key="1">
    <source>
        <dbReference type="SAM" id="SignalP"/>
    </source>
</evidence>
<keyword evidence="1" id="KW-0732">Signal</keyword>
<sequence>MKNYNSILLLLILTLLLSACNTKKKDATANNPSTIENLYFGQQPSGLTPEIFAPGIISITGRNESNISFSPGLDEVYFTVNKKDEDVSIYFSKLKDNKWTPAKRANFTKGRKKEEMYPFVSFDEKRIYFTALDSIFSDEKIWYVNRLEDSWSDAIQLDSPLNDDQVFYINQAKNGDLFYTNLSKRWKTYVAPNKNGKFLDVQEVELEFGDHGFISPSQDYLLVHTRNKENEKRKDLDIYVCFKEKDGTWAKPINLGNTVNSTVNEGNPSISPDGKYFFFTRSNIEDGLSDLYWVSTEVIEKLRPKL</sequence>
<name>A0A936ZVV0_9FLAO</name>
<protein>
    <submittedName>
        <fullName evidence="2">PD40 domain-containing protein</fullName>
    </submittedName>
</protein>
<keyword evidence="3" id="KW-1185">Reference proteome</keyword>
<evidence type="ECO:0000313" key="2">
    <source>
        <dbReference type="EMBL" id="MBL0682935.1"/>
    </source>
</evidence>
<dbReference type="Pfam" id="PF07676">
    <property type="entry name" value="PD40"/>
    <property type="match status" value="1"/>
</dbReference>
<dbReference type="AlphaFoldDB" id="A0A936ZVV0"/>
<evidence type="ECO:0000313" key="3">
    <source>
        <dbReference type="Proteomes" id="UP000651057"/>
    </source>
</evidence>
<dbReference type="EMBL" id="JAERQJ010000002">
    <property type="protein sequence ID" value="MBL0682935.1"/>
    <property type="molecule type" value="Genomic_DNA"/>
</dbReference>
<organism evidence="2 3">
    <name type="scientific">Aquimarina mytili</name>
    <dbReference type="NCBI Taxonomy" id="874423"/>
    <lineage>
        <taxon>Bacteria</taxon>
        <taxon>Pseudomonadati</taxon>
        <taxon>Bacteroidota</taxon>
        <taxon>Flavobacteriia</taxon>
        <taxon>Flavobacteriales</taxon>
        <taxon>Flavobacteriaceae</taxon>
        <taxon>Aquimarina</taxon>
    </lineage>
</organism>
<feature type="chain" id="PRO_5036913334" evidence="1">
    <location>
        <begin position="20"/>
        <end position="306"/>
    </location>
</feature>
<dbReference type="Proteomes" id="UP000651057">
    <property type="component" value="Unassembled WGS sequence"/>
</dbReference>
<accession>A0A936ZVV0</accession>
<proteinExistence type="predicted"/>
<dbReference type="RefSeq" id="WP_201917468.1">
    <property type="nucleotide sequence ID" value="NZ_BAABAX010000023.1"/>
</dbReference>
<dbReference type="SUPFAM" id="SSF82171">
    <property type="entry name" value="DPP6 N-terminal domain-like"/>
    <property type="match status" value="1"/>
</dbReference>
<reference evidence="2" key="1">
    <citation type="submission" date="2021-01" db="EMBL/GenBank/DDBJ databases">
        <authorList>
            <person name="Zhong Y.L."/>
        </authorList>
    </citation>
    <scope>NUCLEOTIDE SEQUENCE</scope>
    <source>
        <strain evidence="2">KCTC 23302</strain>
    </source>
</reference>
<feature type="signal peptide" evidence="1">
    <location>
        <begin position="1"/>
        <end position="19"/>
    </location>
</feature>
<comment type="caution">
    <text evidence="2">The sequence shown here is derived from an EMBL/GenBank/DDBJ whole genome shotgun (WGS) entry which is preliminary data.</text>
</comment>